<dbReference type="EMBL" id="CP012898">
    <property type="protein sequence ID" value="ALJ04439.1"/>
    <property type="molecule type" value="Genomic_DNA"/>
</dbReference>
<dbReference type="Pfam" id="PF07920">
    <property type="entry name" value="DUF1684"/>
    <property type="match status" value="1"/>
</dbReference>
<proteinExistence type="predicted"/>
<dbReference type="Proteomes" id="UP000057981">
    <property type="component" value="Chromosome"/>
</dbReference>
<dbReference type="PANTHER" id="PTHR41913:SF1">
    <property type="entry name" value="DUF1684 DOMAIN-CONTAINING PROTEIN"/>
    <property type="match status" value="1"/>
</dbReference>
<evidence type="ECO:0000313" key="2">
    <source>
        <dbReference type="Proteomes" id="UP000057981"/>
    </source>
</evidence>
<sequence length="206" mass="24012">MKNITMKIVFLFILSMVCLTNCSQKKRPIQGETEFQKNLNATYKDATTSPLKDKDRKNFKGLDFFKFDSTYVVTAVLKRTPDTEYFEMQTTTEEVSKKRVFGVLHFTLHKKKHQLNIYQDQDLLEKEGFEDYLFLPFLDETNGLETYGGGRYIDAKIPEGDTFIIDFNKAYNPYCVYNEKYSCPLVPRGNFLKVKVEAGVKAFNNY</sequence>
<protein>
    <recommendedName>
        <fullName evidence="3">DUF1684 domain-containing protein</fullName>
    </recommendedName>
</protein>
<reference evidence="1 2" key="1">
    <citation type="submission" date="2015-10" db="EMBL/GenBank/DDBJ databases">
        <authorList>
            <person name="Gilbert D.G."/>
        </authorList>
    </citation>
    <scope>NUCLEOTIDE SEQUENCE [LARGE SCALE GENOMIC DNA]</scope>
    <source>
        <strain evidence="2">HZ-22</strain>
    </source>
</reference>
<dbReference type="OrthoDB" id="5493262at2"/>
<dbReference type="PATRIC" id="fig|1736674.3.peg.920"/>
<organism evidence="1 2">
    <name type="scientific">Pseudalgibacter alginicilyticus</name>
    <dbReference type="NCBI Taxonomy" id="1736674"/>
    <lineage>
        <taxon>Bacteria</taxon>
        <taxon>Pseudomonadati</taxon>
        <taxon>Bacteroidota</taxon>
        <taxon>Flavobacteriia</taxon>
        <taxon>Flavobacteriales</taxon>
        <taxon>Flavobacteriaceae</taxon>
        <taxon>Pseudalgibacter</taxon>
    </lineage>
</organism>
<name>A0A0P0CEM8_9FLAO</name>
<dbReference type="AlphaFoldDB" id="A0A0P0CEM8"/>
<dbReference type="STRING" id="1736674.APS56_04480"/>
<gene>
    <name evidence="1" type="ORF">APS56_04480</name>
</gene>
<evidence type="ECO:0008006" key="3">
    <source>
        <dbReference type="Google" id="ProtNLM"/>
    </source>
</evidence>
<accession>A0A0P0CEM8</accession>
<evidence type="ECO:0000313" key="1">
    <source>
        <dbReference type="EMBL" id="ALJ04439.1"/>
    </source>
</evidence>
<dbReference type="InterPro" id="IPR012467">
    <property type="entry name" value="DUF1684"/>
</dbReference>
<keyword evidence="2" id="KW-1185">Reference proteome</keyword>
<dbReference type="PANTHER" id="PTHR41913">
    <property type="entry name" value="DUF1684 DOMAIN-CONTAINING PROTEIN"/>
    <property type="match status" value="1"/>
</dbReference>
<dbReference type="KEGG" id="ahz:APS56_04480"/>